<comment type="similarity">
    <text evidence="1 4">Belongs to the bacterial histone-like protein family.</text>
</comment>
<name>A0A1F6TMJ3_9PROT</name>
<dbReference type="InterPro" id="IPR010992">
    <property type="entry name" value="IHF-like_DNA-bd_dom_sf"/>
</dbReference>
<evidence type="ECO:0000256" key="2">
    <source>
        <dbReference type="ARBA" id="ARBA00023067"/>
    </source>
</evidence>
<organism evidence="5 6">
    <name type="scientific">Candidatus Muproteobacteria bacterium RBG_16_65_34</name>
    <dbReference type="NCBI Taxonomy" id="1817760"/>
    <lineage>
        <taxon>Bacteria</taxon>
        <taxon>Pseudomonadati</taxon>
        <taxon>Pseudomonadota</taxon>
        <taxon>Candidatus Muproteobacteria</taxon>
    </lineage>
</organism>
<dbReference type="PANTHER" id="PTHR33175:SF3">
    <property type="entry name" value="DNA-BINDING PROTEIN HU-BETA"/>
    <property type="match status" value="1"/>
</dbReference>
<dbReference type="GO" id="GO:0030527">
    <property type="term" value="F:structural constituent of chromatin"/>
    <property type="evidence" value="ECO:0007669"/>
    <property type="project" value="InterPro"/>
</dbReference>
<dbReference type="GO" id="GO:0005829">
    <property type="term" value="C:cytosol"/>
    <property type="evidence" value="ECO:0007669"/>
    <property type="project" value="TreeGrafter"/>
</dbReference>
<gene>
    <name evidence="5" type="ORF">A2151_07415</name>
</gene>
<comment type="caution">
    <text evidence="5">The sequence shown here is derived from an EMBL/GenBank/DDBJ whole genome shotgun (WGS) entry which is preliminary data.</text>
</comment>
<dbReference type="CDD" id="cd13831">
    <property type="entry name" value="HU"/>
    <property type="match status" value="1"/>
</dbReference>
<dbReference type="PROSITE" id="PS00045">
    <property type="entry name" value="HISTONE_LIKE"/>
    <property type="match status" value="1"/>
</dbReference>
<keyword evidence="2" id="KW-0226">DNA condensation</keyword>
<sequence length="90" mass="9579">MNKAELIEKLAATTDLNKTVASRTVEAVCDIITDRLRNGDTVTLSGFGTFTVSNRAARAGRNPRTGETIAIAACKNPRFKAGKGLKDALN</sequence>
<dbReference type="Proteomes" id="UP000178885">
    <property type="component" value="Unassembled WGS sequence"/>
</dbReference>
<dbReference type="GO" id="GO:0003677">
    <property type="term" value="F:DNA binding"/>
    <property type="evidence" value="ECO:0007669"/>
    <property type="project" value="UniProtKB-KW"/>
</dbReference>
<dbReference type="EMBL" id="MFSU01000085">
    <property type="protein sequence ID" value="OGI46338.1"/>
    <property type="molecule type" value="Genomic_DNA"/>
</dbReference>
<evidence type="ECO:0000256" key="3">
    <source>
        <dbReference type="ARBA" id="ARBA00023125"/>
    </source>
</evidence>
<accession>A0A1F6TMJ3</accession>
<evidence type="ECO:0000313" key="6">
    <source>
        <dbReference type="Proteomes" id="UP000178885"/>
    </source>
</evidence>
<reference evidence="5 6" key="1">
    <citation type="journal article" date="2016" name="Nat. Commun.">
        <title>Thousands of microbial genomes shed light on interconnected biogeochemical processes in an aquifer system.</title>
        <authorList>
            <person name="Anantharaman K."/>
            <person name="Brown C.T."/>
            <person name="Hug L.A."/>
            <person name="Sharon I."/>
            <person name="Castelle C.J."/>
            <person name="Probst A.J."/>
            <person name="Thomas B.C."/>
            <person name="Singh A."/>
            <person name="Wilkins M.J."/>
            <person name="Karaoz U."/>
            <person name="Brodie E.L."/>
            <person name="Williams K.H."/>
            <person name="Hubbard S.S."/>
            <person name="Banfield J.F."/>
        </authorList>
    </citation>
    <scope>NUCLEOTIDE SEQUENCE [LARGE SCALE GENOMIC DNA]</scope>
</reference>
<protein>
    <submittedName>
        <fullName evidence="5">DNA-binding protein HU</fullName>
    </submittedName>
</protein>
<dbReference type="Pfam" id="PF00216">
    <property type="entry name" value="Bac_DNA_binding"/>
    <property type="match status" value="1"/>
</dbReference>
<dbReference type="Gene3D" id="4.10.520.10">
    <property type="entry name" value="IHF-like DNA-binding proteins"/>
    <property type="match status" value="1"/>
</dbReference>
<dbReference type="PRINTS" id="PR01727">
    <property type="entry name" value="DNABINDINGHU"/>
</dbReference>
<dbReference type="SMART" id="SM00411">
    <property type="entry name" value="BHL"/>
    <property type="match status" value="1"/>
</dbReference>
<dbReference type="PANTHER" id="PTHR33175">
    <property type="entry name" value="DNA-BINDING PROTEIN HU"/>
    <property type="match status" value="1"/>
</dbReference>
<keyword evidence="3 5" id="KW-0238">DNA-binding</keyword>
<evidence type="ECO:0000313" key="5">
    <source>
        <dbReference type="EMBL" id="OGI46338.1"/>
    </source>
</evidence>
<evidence type="ECO:0000256" key="4">
    <source>
        <dbReference type="RuleBase" id="RU003939"/>
    </source>
</evidence>
<dbReference type="InterPro" id="IPR000119">
    <property type="entry name" value="Hist_DNA-bd"/>
</dbReference>
<evidence type="ECO:0000256" key="1">
    <source>
        <dbReference type="ARBA" id="ARBA00010529"/>
    </source>
</evidence>
<dbReference type="STRING" id="1817760.A2151_07415"/>
<proteinExistence type="inferred from homology"/>
<dbReference type="SUPFAM" id="SSF47729">
    <property type="entry name" value="IHF-like DNA-binding proteins"/>
    <property type="match status" value="1"/>
</dbReference>
<dbReference type="AlphaFoldDB" id="A0A1F6TMJ3"/>
<dbReference type="InterPro" id="IPR020816">
    <property type="entry name" value="Histone-like_DNA-bd_CS"/>
</dbReference>
<dbReference type="GO" id="GO:0030261">
    <property type="term" value="P:chromosome condensation"/>
    <property type="evidence" value="ECO:0007669"/>
    <property type="project" value="UniProtKB-KW"/>
</dbReference>